<dbReference type="InParanoid" id="A0A330LAR2"/>
<keyword evidence="4" id="KW-1185">Reference proteome</keyword>
<feature type="domain" description="ORC1/DEAH AAA+ ATPase" evidence="2">
    <location>
        <begin position="46"/>
        <end position="180"/>
    </location>
</feature>
<dbReference type="OrthoDB" id="8903747at2"/>
<dbReference type="Proteomes" id="UP000248168">
    <property type="component" value="Unassembled WGS sequence"/>
</dbReference>
<evidence type="ECO:0000259" key="2">
    <source>
        <dbReference type="Pfam" id="PF13401"/>
    </source>
</evidence>
<dbReference type="GO" id="GO:0016887">
    <property type="term" value="F:ATP hydrolysis activity"/>
    <property type="evidence" value="ECO:0007669"/>
    <property type="project" value="InterPro"/>
</dbReference>
<dbReference type="InterPro" id="IPR027417">
    <property type="entry name" value="P-loop_NTPase"/>
</dbReference>
<accession>A0A330LAR2</accession>
<dbReference type="AlphaFoldDB" id="A0A330LAR2"/>
<organism evidence="3 4">
    <name type="scientific">Nitrospira lenta</name>
    <dbReference type="NCBI Taxonomy" id="1436998"/>
    <lineage>
        <taxon>Bacteria</taxon>
        <taxon>Pseudomonadati</taxon>
        <taxon>Nitrospirota</taxon>
        <taxon>Nitrospiria</taxon>
        <taxon>Nitrospirales</taxon>
        <taxon>Nitrospiraceae</taxon>
        <taxon>Nitrospira</taxon>
    </lineage>
</organism>
<evidence type="ECO:0000313" key="3">
    <source>
        <dbReference type="EMBL" id="SPP66392.1"/>
    </source>
</evidence>
<reference evidence="4" key="1">
    <citation type="submission" date="2018-04" db="EMBL/GenBank/DDBJ databases">
        <authorList>
            <person name="Lucker S."/>
            <person name="Sakoula D."/>
        </authorList>
    </citation>
    <scope>NUCLEOTIDE SEQUENCE [LARGE SCALE GENOMIC DNA]</scope>
</reference>
<evidence type="ECO:0000313" key="4">
    <source>
        <dbReference type="Proteomes" id="UP000248168"/>
    </source>
</evidence>
<feature type="region of interest" description="Disordered" evidence="1">
    <location>
        <begin position="1"/>
        <end position="23"/>
    </location>
</feature>
<dbReference type="EMBL" id="OUNR01000019">
    <property type="protein sequence ID" value="SPP66392.1"/>
    <property type="molecule type" value="Genomic_DNA"/>
</dbReference>
<name>A0A330LAR2_9BACT</name>
<dbReference type="InterPro" id="IPR049945">
    <property type="entry name" value="AAA_22"/>
</dbReference>
<gene>
    <name evidence="3" type="ORF">NITLEN_60195</name>
</gene>
<proteinExistence type="predicted"/>
<dbReference type="SUPFAM" id="SSF52540">
    <property type="entry name" value="P-loop containing nucleoside triphosphate hydrolases"/>
    <property type="match status" value="1"/>
</dbReference>
<sequence length="322" mass="36785">MSHAPLLRPALPPGTHPIETGRYTLSTPPLSRFCDDLKGWIKNRATGAMVTGQPRTGKTRGIRFAVEEIRDELGPTFPIMTFSCEDHQRPTEARFFEFLLSEFGHSLSHRGTTGAKRARLIQLLIQEACAHHHNRLIIIADEAQRLNTPQYNWLVDIYNALDRQDIATTFVLVGQPELANQRDVFEESKKMQIIGRFMVHLHEFTGLRNFEDFTYCLKGYDEESEYPEGSGCSFTKYFFPSGFQAGWRLASQAKVLWKAFQEVRDEAKLPGKAEIPMQYFSRTVEFALNDYGSLEGGKPIISLNQWKEAIEHSGYRDGGRYL</sequence>
<evidence type="ECO:0000256" key="1">
    <source>
        <dbReference type="SAM" id="MobiDB-lite"/>
    </source>
</evidence>
<dbReference type="Pfam" id="PF13401">
    <property type="entry name" value="AAA_22"/>
    <property type="match status" value="1"/>
</dbReference>
<protein>
    <submittedName>
        <fullName evidence="3">ATPase AAA</fullName>
    </submittedName>
</protein>
<dbReference type="RefSeq" id="WP_121990555.1">
    <property type="nucleotide sequence ID" value="NZ_OUNR01000019.1"/>
</dbReference>
<dbReference type="Gene3D" id="3.40.50.300">
    <property type="entry name" value="P-loop containing nucleotide triphosphate hydrolases"/>
    <property type="match status" value="1"/>
</dbReference>